<feature type="active site" description="Schiff-base intermediate with substrate" evidence="4">
    <location>
        <position position="144"/>
    </location>
</feature>
<protein>
    <recommendedName>
        <fullName evidence="4">3-dehydroquinate dehydratase</fullName>
        <shortName evidence="4">3-dehydroquinase</shortName>
        <ecNumber evidence="4">4.2.1.10</ecNumber>
    </recommendedName>
    <alternativeName>
        <fullName evidence="4">Type I DHQase</fullName>
    </alternativeName>
    <alternativeName>
        <fullName evidence="4">Type I dehydroquinase</fullName>
        <shortName evidence="4">DHQ1</shortName>
    </alternativeName>
</protein>
<dbReference type="Gene3D" id="3.20.20.70">
    <property type="entry name" value="Aldolase class I"/>
    <property type="match status" value="1"/>
</dbReference>
<comment type="caution">
    <text evidence="4">Lacks conserved residue(s) required for the propagation of feature annotation.</text>
</comment>
<dbReference type="GO" id="GO:0003855">
    <property type="term" value="F:3-dehydroquinate dehydratase activity"/>
    <property type="evidence" value="ECO:0007669"/>
    <property type="project" value="UniProtKB-UniRule"/>
</dbReference>
<dbReference type="HAMAP" id="MF_00214">
    <property type="entry name" value="AroD"/>
    <property type="match status" value="1"/>
</dbReference>
<evidence type="ECO:0000256" key="2">
    <source>
        <dbReference type="ARBA" id="ARBA00023239"/>
    </source>
</evidence>
<gene>
    <name evidence="4" type="primary">aroD</name>
    <name evidence="5" type="ORF">ACFOUR_06255</name>
</gene>
<keyword evidence="4" id="KW-0057">Aromatic amino acid biosynthesis</keyword>
<dbReference type="GO" id="GO:0008652">
    <property type="term" value="P:amino acid biosynthetic process"/>
    <property type="evidence" value="ECO:0007669"/>
    <property type="project" value="UniProtKB-KW"/>
</dbReference>
<dbReference type="InterPro" id="IPR050146">
    <property type="entry name" value="Type-I_3-dehydroquinase"/>
</dbReference>
<feature type="binding site" evidence="4">
    <location>
        <position position="206"/>
    </location>
    <ligand>
        <name>3-dehydroquinate</name>
        <dbReference type="ChEBI" id="CHEBI:32364"/>
    </ligand>
</feature>
<sequence>MNFESLVLAVSTASLDDEPAARAHADAIEFRLDRADEPLAELDAYDGSLPILATNRAAWEGGAATSNETARIETLAAATAREAVHAVDVELAAIRAGDADRVLDAARDRDVAVVVSIHDFRGTPRRRTLEALLAEASRHGDVAKLAVTATDRTDTLTLLEATHDATTAGRTVATMAMGSIGSHTRVVAPIYGSHIAYAPLDPDARTAPGQLDLATLSNALDAVGLDRSRR</sequence>
<feature type="active site" description="Proton donor/acceptor" evidence="4">
    <location>
        <position position="118"/>
    </location>
</feature>
<accession>A0ABD5NMZ8</accession>
<keyword evidence="2 4" id="KW-0456">Lyase</keyword>
<dbReference type="InterPro" id="IPR001381">
    <property type="entry name" value="DHquinase_I"/>
</dbReference>
<dbReference type="EMBL" id="JBHSAQ010000002">
    <property type="protein sequence ID" value="MFC3957974.1"/>
    <property type="molecule type" value="Genomic_DNA"/>
</dbReference>
<dbReference type="GO" id="GO:0046279">
    <property type="term" value="P:3,4-dihydroxybenzoate biosynthetic process"/>
    <property type="evidence" value="ECO:0007669"/>
    <property type="project" value="UniProtKB-ARBA"/>
</dbReference>
<evidence type="ECO:0000256" key="1">
    <source>
        <dbReference type="ARBA" id="ARBA00001864"/>
    </source>
</evidence>
<keyword evidence="4" id="KW-0028">Amino-acid biosynthesis</keyword>
<dbReference type="AlphaFoldDB" id="A0ABD5NMZ8"/>
<reference evidence="5 6" key="1">
    <citation type="journal article" date="2019" name="Int. J. Syst. Evol. Microbiol.">
        <title>The Global Catalogue of Microorganisms (GCM) 10K type strain sequencing project: providing services to taxonomists for standard genome sequencing and annotation.</title>
        <authorList>
            <consortium name="The Broad Institute Genomics Platform"/>
            <consortium name="The Broad Institute Genome Sequencing Center for Infectious Disease"/>
            <person name="Wu L."/>
            <person name="Ma J."/>
        </authorList>
    </citation>
    <scope>NUCLEOTIDE SEQUENCE [LARGE SCALE GENOMIC DNA]</scope>
    <source>
        <strain evidence="5 6">IBRC-M 10256</strain>
    </source>
</reference>
<dbReference type="EC" id="4.2.1.10" evidence="4"/>
<dbReference type="PANTHER" id="PTHR43699">
    <property type="entry name" value="3-DEHYDROQUINATE DEHYDRATASE"/>
    <property type="match status" value="1"/>
</dbReference>
<comment type="similarity">
    <text evidence="4">Belongs to the type-I 3-dehydroquinase family.</text>
</comment>
<dbReference type="InterPro" id="IPR013785">
    <property type="entry name" value="Aldolase_TIM"/>
</dbReference>
<comment type="pathway">
    <text evidence="4">Metabolic intermediate biosynthesis; chorismate biosynthesis; chorismate from D-erythrose 4-phosphate and phosphoenolpyruvate: step 3/7.</text>
</comment>
<dbReference type="RefSeq" id="WP_256530663.1">
    <property type="nucleotide sequence ID" value="NZ_CP101824.1"/>
</dbReference>
<comment type="function">
    <text evidence="4">Involved in the third step of the chorismate pathway, which leads to the biosynthesis of aromatic amino acids. Catalyzes the cis-dehydration of 3-dehydroquinate (DHQ) and introduces the first double bond of the aromatic ring to yield 3-dehydroshikimate.</text>
</comment>
<feature type="binding site" evidence="4">
    <location>
        <position position="56"/>
    </location>
    <ligand>
        <name>3-dehydroquinate</name>
        <dbReference type="ChEBI" id="CHEBI:32364"/>
    </ligand>
</feature>
<evidence type="ECO:0000313" key="6">
    <source>
        <dbReference type="Proteomes" id="UP001595846"/>
    </source>
</evidence>
<feature type="binding site" evidence="4">
    <location>
        <position position="210"/>
    </location>
    <ligand>
        <name>3-dehydroquinate</name>
        <dbReference type="ChEBI" id="CHEBI:32364"/>
    </ligand>
</feature>
<proteinExistence type="inferred from homology"/>
<comment type="catalytic activity">
    <reaction evidence="1 4">
        <text>3-dehydroquinate = 3-dehydroshikimate + H2O</text>
        <dbReference type="Rhea" id="RHEA:21096"/>
        <dbReference type="ChEBI" id="CHEBI:15377"/>
        <dbReference type="ChEBI" id="CHEBI:16630"/>
        <dbReference type="ChEBI" id="CHEBI:32364"/>
        <dbReference type="EC" id="4.2.1.10"/>
    </reaction>
</comment>
<evidence type="ECO:0000256" key="4">
    <source>
        <dbReference type="HAMAP-Rule" id="MF_00214"/>
    </source>
</evidence>
<dbReference type="GO" id="GO:0009073">
    <property type="term" value="P:aromatic amino acid family biosynthetic process"/>
    <property type="evidence" value="ECO:0007669"/>
    <property type="project" value="UniProtKB-KW"/>
</dbReference>
<comment type="caution">
    <text evidence="5">The sequence shown here is derived from an EMBL/GenBank/DDBJ whole genome shotgun (WGS) entry which is preliminary data.</text>
</comment>
<dbReference type="Proteomes" id="UP001595846">
    <property type="component" value="Unassembled WGS sequence"/>
</dbReference>
<dbReference type="SUPFAM" id="SSF51569">
    <property type="entry name" value="Aldolase"/>
    <property type="match status" value="1"/>
</dbReference>
<evidence type="ECO:0000256" key="3">
    <source>
        <dbReference type="ARBA" id="ARBA00023270"/>
    </source>
</evidence>
<feature type="binding site" evidence="4">
    <location>
        <position position="185"/>
    </location>
    <ligand>
        <name>3-dehydroquinate</name>
        <dbReference type="ChEBI" id="CHEBI:32364"/>
    </ligand>
</feature>
<dbReference type="GO" id="GO:0009423">
    <property type="term" value="P:chorismate biosynthetic process"/>
    <property type="evidence" value="ECO:0007669"/>
    <property type="project" value="UniProtKB-UniRule"/>
</dbReference>
<dbReference type="GeneID" id="73903355"/>
<feature type="binding site" evidence="4">
    <location>
        <begin position="29"/>
        <end position="31"/>
    </location>
    <ligand>
        <name>3-dehydroquinate</name>
        <dbReference type="ChEBI" id="CHEBI:32364"/>
    </ligand>
</feature>
<dbReference type="Pfam" id="PF01487">
    <property type="entry name" value="DHquinase_I"/>
    <property type="match status" value="1"/>
</dbReference>
<comment type="subunit">
    <text evidence="4">Homodimer.</text>
</comment>
<keyword evidence="3 4" id="KW-0704">Schiff base</keyword>
<name>A0ABD5NMZ8_9EURY</name>
<organism evidence="5 6">
    <name type="scientific">Halovivax cerinus</name>
    <dbReference type="NCBI Taxonomy" id="1487865"/>
    <lineage>
        <taxon>Archaea</taxon>
        <taxon>Methanobacteriati</taxon>
        <taxon>Methanobacteriota</taxon>
        <taxon>Stenosarchaea group</taxon>
        <taxon>Halobacteria</taxon>
        <taxon>Halobacteriales</taxon>
        <taxon>Natrialbaceae</taxon>
        <taxon>Halovivax</taxon>
    </lineage>
</organism>
<dbReference type="PANTHER" id="PTHR43699:SF1">
    <property type="entry name" value="3-DEHYDROQUINATE DEHYDRATASE"/>
    <property type="match status" value="1"/>
</dbReference>
<evidence type="ECO:0000313" key="5">
    <source>
        <dbReference type="EMBL" id="MFC3957974.1"/>
    </source>
</evidence>
<keyword evidence="6" id="KW-1185">Reference proteome</keyword>
<dbReference type="CDD" id="cd00502">
    <property type="entry name" value="DHQase_I"/>
    <property type="match status" value="1"/>
</dbReference>